<feature type="compositionally biased region" description="Low complexity" evidence="1">
    <location>
        <begin position="129"/>
        <end position="145"/>
    </location>
</feature>
<name>A0AA38T3F1_9ASTR</name>
<keyword evidence="3" id="KW-1185">Reference proteome</keyword>
<accession>A0AA38T3F1</accession>
<evidence type="ECO:0000313" key="3">
    <source>
        <dbReference type="Proteomes" id="UP001172457"/>
    </source>
</evidence>
<feature type="region of interest" description="Disordered" evidence="1">
    <location>
        <begin position="1"/>
        <end position="20"/>
    </location>
</feature>
<protein>
    <submittedName>
        <fullName evidence="2">Uncharacterized protein</fullName>
    </submittedName>
</protein>
<dbReference type="Proteomes" id="UP001172457">
    <property type="component" value="Chromosome 5"/>
</dbReference>
<feature type="region of interest" description="Disordered" evidence="1">
    <location>
        <begin position="128"/>
        <end position="148"/>
    </location>
</feature>
<feature type="region of interest" description="Disordered" evidence="1">
    <location>
        <begin position="62"/>
        <end position="97"/>
    </location>
</feature>
<reference evidence="2" key="1">
    <citation type="submission" date="2023-03" db="EMBL/GenBank/DDBJ databases">
        <title>Chromosome-scale reference genome and RAD-based genetic map of yellow starthistle (Centaurea solstitialis) reveal putative structural variation and QTLs associated with invader traits.</title>
        <authorList>
            <person name="Reatini B."/>
            <person name="Cang F.A."/>
            <person name="Jiang Q."/>
            <person name="Mckibben M.T.W."/>
            <person name="Barker M.S."/>
            <person name="Rieseberg L.H."/>
            <person name="Dlugosch K.M."/>
        </authorList>
    </citation>
    <scope>NUCLEOTIDE SEQUENCE</scope>
    <source>
        <strain evidence="2">CAN-66</strain>
        <tissue evidence="2">Leaf</tissue>
    </source>
</reference>
<comment type="caution">
    <text evidence="2">The sequence shown here is derived from an EMBL/GenBank/DDBJ whole genome shotgun (WGS) entry which is preliminary data.</text>
</comment>
<proteinExistence type="predicted"/>
<evidence type="ECO:0000313" key="2">
    <source>
        <dbReference type="EMBL" id="KAJ9547360.1"/>
    </source>
</evidence>
<evidence type="ECO:0000256" key="1">
    <source>
        <dbReference type="SAM" id="MobiDB-lite"/>
    </source>
</evidence>
<gene>
    <name evidence="2" type="ORF">OSB04_019903</name>
</gene>
<organism evidence="2 3">
    <name type="scientific">Centaurea solstitialis</name>
    <name type="common">yellow star-thistle</name>
    <dbReference type="NCBI Taxonomy" id="347529"/>
    <lineage>
        <taxon>Eukaryota</taxon>
        <taxon>Viridiplantae</taxon>
        <taxon>Streptophyta</taxon>
        <taxon>Embryophyta</taxon>
        <taxon>Tracheophyta</taxon>
        <taxon>Spermatophyta</taxon>
        <taxon>Magnoliopsida</taxon>
        <taxon>eudicotyledons</taxon>
        <taxon>Gunneridae</taxon>
        <taxon>Pentapetalae</taxon>
        <taxon>asterids</taxon>
        <taxon>campanulids</taxon>
        <taxon>Asterales</taxon>
        <taxon>Asteraceae</taxon>
        <taxon>Carduoideae</taxon>
        <taxon>Cardueae</taxon>
        <taxon>Centaureinae</taxon>
        <taxon>Centaurea</taxon>
    </lineage>
</organism>
<sequence>MEEDQNHQTQTPTSPPRPNALKEIMNQLGLDGPLSLNRSLYSNPSSTAEWLILRKTRQSRFESCSKNSVPLNRRSRSRRRQRQIQASLVSGGGGGGGEGGGIQYQDAAYNAAAGQGFFPMLQSLPPLAGGSSSSSSSSNSSSSSRMGGGGVVVVEMRSIRFLVKLLFSRD</sequence>
<dbReference type="AlphaFoldDB" id="A0AA38T3F1"/>
<feature type="compositionally biased region" description="Basic residues" evidence="1">
    <location>
        <begin position="73"/>
        <end position="82"/>
    </location>
</feature>
<dbReference type="EMBL" id="JARYMX010000005">
    <property type="protein sequence ID" value="KAJ9547360.1"/>
    <property type="molecule type" value="Genomic_DNA"/>
</dbReference>